<evidence type="ECO:0000256" key="2">
    <source>
        <dbReference type="ARBA" id="ARBA00022825"/>
    </source>
</evidence>
<dbReference type="PANTHER" id="PTHR42776:SF27">
    <property type="entry name" value="DIPEPTIDYL PEPTIDASE FAMILY MEMBER 6"/>
    <property type="match status" value="1"/>
</dbReference>
<dbReference type="InterPro" id="IPR001375">
    <property type="entry name" value="Peptidase_S9_cat"/>
</dbReference>
<dbReference type="Gene3D" id="2.120.10.30">
    <property type="entry name" value="TolB, C-terminal domain"/>
    <property type="match status" value="1"/>
</dbReference>
<protein>
    <submittedName>
        <fullName evidence="4">S9 family peptidase</fullName>
    </submittedName>
</protein>
<comment type="caution">
    <text evidence="4">The sequence shown here is derived from an EMBL/GenBank/DDBJ whole genome shotgun (WGS) entry which is preliminary data.</text>
</comment>
<reference evidence="4 5" key="1">
    <citation type="submission" date="2020-02" db="EMBL/GenBank/DDBJ databases">
        <title>Balneolaceae bacterium YR4-1, complete genome.</title>
        <authorList>
            <person name="Li Y."/>
            <person name="Wu S."/>
        </authorList>
    </citation>
    <scope>NUCLEOTIDE SEQUENCE [LARGE SCALE GENOMIC DNA]</scope>
    <source>
        <strain evidence="4 5">YR4-1</strain>
    </source>
</reference>
<dbReference type="Pfam" id="PF00326">
    <property type="entry name" value="Peptidase_S9"/>
    <property type="match status" value="1"/>
</dbReference>
<dbReference type="InterPro" id="IPR011042">
    <property type="entry name" value="6-blade_b-propeller_TolB-like"/>
</dbReference>
<dbReference type="SUPFAM" id="SSF53474">
    <property type="entry name" value="alpha/beta-Hydrolases"/>
    <property type="match status" value="1"/>
</dbReference>
<sequence>MNVKNIRLAFFSAILLPVLLLVLNFSVIAQQAERELHNPTFEEVLSLKGSADVQISPNGQHVLYRSGAVEWDDNRYDSELWLSKNGGTPIPLTNNVDGSSSSATWSPDGKWILFSRSLEDKNRIFIINPVGGEAHPLSYIDKSVQDFELSPDGSTLAFTVQDEPSEEEKTIKERYGDYAVDNEDYQLSRLYTVDFDPHYAMSEPVPCMQDTTYTTCPEAPELKAHLEDAEFTVTGVSWSPDGSKLAINHQPDPIITSFLRSDISLYDPESGERTPVVTNTAIDVFSDWSPEGDAFIYSSSVDNDSTNFFTNSRYFIYDLESGNTREVATNFDENLGNITWSDQGIYATAYRKTTRPMFLLDPENGEVTQVDQGKRLVFDISLSKDGKRVAIRGRDGDELNEVYLGSTGNFELKQLTDYNSQLEGWATVQSEVVSWESKDGAVIEGVLHKPQDYDPSKKYPLLVAIHGGPTGISLPDPTPAYVYPIVQWVNKGALVLRPNYRGSAGYGEEFRSLNVRNLGVGDAWDVLSGVDHLAEEGLIDTARLGSMGWSQGGYISAFLTTYSNRFKAVSVGAGISNWVTYYVNTDIHPFTRQYLKATPWEDMEIYEKTSPMSYINNATTPTLIQHGENDRRVPIPNAYELLQGLQDVGVDAKMIVYEGFGHGISKPKERLAAMWHNWQWFGKYIWGEDIALPVE</sequence>
<evidence type="ECO:0000256" key="1">
    <source>
        <dbReference type="ARBA" id="ARBA00022801"/>
    </source>
</evidence>
<dbReference type="Gene3D" id="3.40.50.1820">
    <property type="entry name" value="alpha/beta hydrolase"/>
    <property type="match status" value="1"/>
</dbReference>
<evidence type="ECO:0000313" key="5">
    <source>
        <dbReference type="Proteomes" id="UP000473278"/>
    </source>
</evidence>
<dbReference type="GO" id="GO:0004252">
    <property type="term" value="F:serine-type endopeptidase activity"/>
    <property type="evidence" value="ECO:0007669"/>
    <property type="project" value="TreeGrafter"/>
</dbReference>
<accession>A0A6M1SYV0</accession>
<gene>
    <name evidence="4" type="ORF">G3570_00150</name>
</gene>
<dbReference type="PANTHER" id="PTHR42776">
    <property type="entry name" value="SERINE PEPTIDASE S9 FAMILY MEMBER"/>
    <property type="match status" value="1"/>
</dbReference>
<dbReference type="SUPFAM" id="SSF82171">
    <property type="entry name" value="DPP6 N-terminal domain-like"/>
    <property type="match status" value="1"/>
</dbReference>
<dbReference type="InterPro" id="IPR029058">
    <property type="entry name" value="AB_hydrolase_fold"/>
</dbReference>
<dbReference type="GO" id="GO:0006508">
    <property type="term" value="P:proteolysis"/>
    <property type="evidence" value="ECO:0007669"/>
    <property type="project" value="InterPro"/>
</dbReference>
<dbReference type="Proteomes" id="UP000473278">
    <property type="component" value="Unassembled WGS sequence"/>
</dbReference>
<keyword evidence="2" id="KW-0645">Protease</keyword>
<dbReference type="AlphaFoldDB" id="A0A6M1SYV0"/>
<dbReference type="Gene3D" id="2.130.10.10">
    <property type="entry name" value="YVTN repeat-like/Quinoprotein amine dehydrogenase"/>
    <property type="match status" value="1"/>
</dbReference>
<name>A0A6M1SYV0_9BACT</name>
<keyword evidence="5" id="KW-1185">Reference proteome</keyword>
<keyword evidence="2" id="KW-0720">Serine protease</keyword>
<feature type="domain" description="Peptidase S9 prolyl oligopeptidase catalytic" evidence="3">
    <location>
        <begin position="486"/>
        <end position="685"/>
    </location>
</feature>
<dbReference type="InterPro" id="IPR015943">
    <property type="entry name" value="WD40/YVTN_repeat-like_dom_sf"/>
</dbReference>
<dbReference type="EMBL" id="JAALLT010000001">
    <property type="protein sequence ID" value="NGP75025.1"/>
    <property type="molecule type" value="Genomic_DNA"/>
</dbReference>
<evidence type="ECO:0000313" key="4">
    <source>
        <dbReference type="EMBL" id="NGP75025.1"/>
    </source>
</evidence>
<keyword evidence="1" id="KW-0378">Hydrolase</keyword>
<dbReference type="Pfam" id="PF07676">
    <property type="entry name" value="PD40"/>
    <property type="match status" value="1"/>
</dbReference>
<evidence type="ECO:0000259" key="3">
    <source>
        <dbReference type="Pfam" id="PF00326"/>
    </source>
</evidence>
<dbReference type="InterPro" id="IPR011659">
    <property type="entry name" value="WD40"/>
</dbReference>
<organism evidence="4 5">
    <name type="scientific">Halalkalibaculum roseum</name>
    <dbReference type="NCBI Taxonomy" id="2709311"/>
    <lineage>
        <taxon>Bacteria</taxon>
        <taxon>Pseudomonadati</taxon>
        <taxon>Balneolota</taxon>
        <taxon>Balneolia</taxon>
        <taxon>Balneolales</taxon>
        <taxon>Balneolaceae</taxon>
        <taxon>Halalkalibaculum</taxon>
    </lineage>
</organism>
<proteinExistence type="predicted"/>